<keyword evidence="2 6" id="KW-0238">DNA-binding</keyword>
<feature type="domain" description="HTH araC/xylS-type" evidence="5">
    <location>
        <begin position="211"/>
        <end position="312"/>
    </location>
</feature>
<feature type="region of interest" description="Disordered" evidence="4">
    <location>
        <begin position="299"/>
        <end position="344"/>
    </location>
</feature>
<dbReference type="EMBL" id="FOYR01000004">
    <property type="protein sequence ID" value="SFR73538.1"/>
    <property type="molecule type" value="Genomic_DNA"/>
</dbReference>
<dbReference type="InterPro" id="IPR018060">
    <property type="entry name" value="HTH_AraC"/>
</dbReference>
<evidence type="ECO:0000313" key="6">
    <source>
        <dbReference type="EMBL" id="SFR73538.1"/>
    </source>
</evidence>
<dbReference type="Pfam" id="PF12833">
    <property type="entry name" value="HTH_18"/>
    <property type="match status" value="1"/>
</dbReference>
<dbReference type="InterPro" id="IPR009057">
    <property type="entry name" value="Homeodomain-like_sf"/>
</dbReference>
<dbReference type="AlphaFoldDB" id="A0A1I6J3L7"/>
<evidence type="ECO:0000256" key="4">
    <source>
        <dbReference type="SAM" id="MobiDB-lite"/>
    </source>
</evidence>
<reference evidence="7" key="1">
    <citation type="submission" date="2016-10" db="EMBL/GenBank/DDBJ databases">
        <authorList>
            <person name="Varghese N."/>
            <person name="Submissions S."/>
        </authorList>
    </citation>
    <scope>NUCLEOTIDE SEQUENCE [LARGE SCALE GENOMIC DNA]</scope>
    <source>
        <strain evidence="7">CL127</strain>
    </source>
</reference>
<dbReference type="PANTHER" id="PTHR46796:SF6">
    <property type="entry name" value="ARAC SUBFAMILY"/>
    <property type="match status" value="1"/>
</dbReference>
<evidence type="ECO:0000259" key="5">
    <source>
        <dbReference type="PROSITE" id="PS01124"/>
    </source>
</evidence>
<dbReference type="GO" id="GO:0043565">
    <property type="term" value="F:sequence-specific DNA binding"/>
    <property type="evidence" value="ECO:0007669"/>
    <property type="project" value="InterPro"/>
</dbReference>
<dbReference type="SMART" id="SM00342">
    <property type="entry name" value="HTH_ARAC"/>
    <property type="match status" value="1"/>
</dbReference>
<dbReference type="PANTHER" id="PTHR46796">
    <property type="entry name" value="HTH-TYPE TRANSCRIPTIONAL ACTIVATOR RHAS-RELATED"/>
    <property type="match status" value="1"/>
</dbReference>
<keyword evidence="3" id="KW-0804">Transcription</keyword>
<evidence type="ECO:0000256" key="3">
    <source>
        <dbReference type="ARBA" id="ARBA00023163"/>
    </source>
</evidence>
<dbReference type="SUPFAM" id="SSF46689">
    <property type="entry name" value="Homeodomain-like"/>
    <property type="match status" value="1"/>
</dbReference>
<dbReference type="GO" id="GO:0003700">
    <property type="term" value="F:DNA-binding transcription factor activity"/>
    <property type="evidence" value="ECO:0007669"/>
    <property type="project" value="InterPro"/>
</dbReference>
<protein>
    <submittedName>
        <fullName evidence="6">AraC-type DNA-binding protein</fullName>
    </submittedName>
</protein>
<accession>A0A1I6J3L7</accession>
<evidence type="ECO:0000256" key="2">
    <source>
        <dbReference type="ARBA" id="ARBA00023125"/>
    </source>
</evidence>
<evidence type="ECO:0000256" key="1">
    <source>
        <dbReference type="ARBA" id="ARBA00023015"/>
    </source>
</evidence>
<name>A0A1I6J3L7_9MICO</name>
<proteinExistence type="predicted"/>
<organism evidence="6 7">
    <name type="scientific">Microbacterium azadirachtae</name>
    <dbReference type="NCBI Taxonomy" id="582680"/>
    <lineage>
        <taxon>Bacteria</taxon>
        <taxon>Bacillati</taxon>
        <taxon>Actinomycetota</taxon>
        <taxon>Actinomycetes</taxon>
        <taxon>Micrococcales</taxon>
        <taxon>Microbacteriaceae</taxon>
        <taxon>Microbacterium</taxon>
    </lineage>
</organism>
<dbReference type="InterPro" id="IPR050204">
    <property type="entry name" value="AraC_XylS_family_regulators"/>
</dbReference>
<evidence type="ECO:0000313" key="7">
    <source>
        <dbReference type="Proteomes" id="UP000198877"/>
    </source>
</evidence>
<dbReference type="PROSITE" id="PS01124">
    <property type="entry name" value="HTH_ARAC_FAMILY_2"/>
    <property type="match status" value="1"/>
</dbReference>
<dbReference type="Proteomes" id="UP000198877">
    <property type="component" value="Unassembled WGS sequence"/>
</dbReference>
<keyword evidence="1" id="KW-0805">Transcription regulation</keyword>
<dbReference type="Gene3D" id="1.10.10.60">
    <property type="entry name" value="Homeodomain-like"/>
    <property type="match status" value="1"/>
</dbReference>
<gene>
    <name evidence="6" type="ORF">SAMN04488591_3283</name>
</gene>
<sequence length="344" mass="37028">MPFGSRKFLGSQPRDLGADSLRHHFGMIRIVEGFDRSAVRVRAVVMTRVVIIDMNTNWLKTMIGRGTLRNAYPRSICIVVAGTMTYVNAQGAVTAGSGEVLILGDHDSEQHPAVYEFSDGFHGVLILASTDVAGPPESDAAPRPPFVSALGAPFVAFLRSLLDTAESEDDVPSPATTKAAEEFTSRIFNTLAFDQMAAEMAAPHSMRDPFTRAQAIIQAKAHLPRLDPAAIAAEMAISVGHLHKVFAKHGRKVGAEIRDQRTKLALELLHDTRHKAVSIEAIAQSAGFESSRTMRRAVHATTGATPGQIRRRAARRASIPANGSELTAQRAPAPAAPDIDSYVI</sequence>